<accession>A0A2T4AT83</accession>
<dbReference type="RefSeq" id="XP_024779961.1">
    <property type="nucleotide sequence ID" value="XM_024916634.1"/>
</dbReference>
<organism evidence="1 2">
    <name type="scientific">Trichoderma harzianum CBS 226.95</name>
    <dbReference type="NCBI Taxonomy" id="983964"/>
    <lineage>
        <taxon>Eukaryota</taxon>
        <taxon>Fungi</taxon>
        <taxon>Dikarya</taxon>
        <taxon>Ascomycota</taxon>
        <taxon>Pezizomycotina</taxon>
        <taxon>Sordariomycetes</taxon>
        <taxon>Hypocreomycetidae</taxon>
        <taxon>Hypocreales</taxon>
        <taxon>Hypocreaceae</taxon>
        <taxon>Trichoderma</taxon>
    </lineage>
</organism>
<evidence type="ECO:0000313" key="2">
    <source>
        <dbReference type="Proteomes" id="UP000241690"/>
    </source>
</evidence>
<dbReference type="Proteomes" id="UP000241690">
    <property type="component" value="Unassembled WGS sequence"/>
</dbReference>
<dbReference type="GeneID" id="36625203"/>
<gene>
    <name evidence="1" type="ORF">M431DRAFT_489032</name>
</gene>
<keyword evidence="2" id="KW-1185">Reference proteome</keyword>
<sequence>MPCNRIAELVDELLTQVMRQAWTMRDACLIFIRFACRFIIPVLLVKSPSGSRAKSSPQKARIAFMR</sequence>
<dbReference type="AlphaFoldDB" id="A0A2T4AT83"/>
<evidence type="ECO:0000313" key="1">
    <source>
        <dbReference type="EMBL" id="PTB60284.1"/>
    </source>
</evidence>
<name>A0A2T4AT83_TRIHA</name>
<reference evidence="1 2" key="1">
    <citation type="submission" date="2016-07" db="EMBL/GenBank/DDBJ databases">
        <title>Multiple horizontal gene transfer events from other fungi enriched the ability of initially mycotrophic Trichoderma (Ascomycota) to feed on dead plant biomass.</title>
        <authorList>
            <consortium name="DOE Joint Genome Institute"/>
            <person name="Aerts A."/>
            <person name="Atanasova L."/>
            <person name="Chenthamara K."/>
            <person name="Zhang J."/>
            <person name="Grujic M."/>
            <person name="Henrissat B."/>
            <person name="Kuo A."/>
            <person name="Salamov A."/>
            <person name="Lipzen A."/>
            <person name="Labutti K."/>
            <person name="Barry K."/>
            <person name="Miao Y."/>
            <person name="Rahimi M.J."/>
            <person name="Shen Q."/>
            <person name="Grigoriev I.V."/>
            <person name="Kubicek C.P."/>
            <person name="Druzhinina I.S."/>
        </authorList>
    </citation>
    <scope>NUCLEOTIDE SEQUENCE [LARGE SCALE GENOMIC DNA]</scope>
    <source>
        <strain evidence="1 2">CBS 226.95</strain>
    </source>
</reference>
<dbReference type="EMBL" id="KZ679675">
    <property type="protein sequence ID" value="PTB60284.1"/>
    <property type="molecule type" value="Genomic_DNA"/>
</dbReference>
<proteinExistence type="predicted"/>
<protein>
    <submittedName>
        <fullName evidence="1">Uncharacterized protein</fullName>
    </submittedName>
</protein>